<feature type="signal peptide" evidence="13">
    <location>
        <begin position="1"/>
        <end position="21"/>
    </location>
</feature>
<dbReference type="InParanoid" id="H3A9E2"/>
<reference evidence="16" key="2">
    <citation type="submission" date="2025-08" db="UniProtKB">
        <authorList>
            <consortium name="Ensembl"/>
        </authorList>
    </citation>
    <scope>IDENTIFICATION</scope>
</reference>
<keyword evidence="5 11" id="KW-0245">EGF-like domain</keyword>
<keyword evidence="3" id="KW-0964">Secreted</keyword>
<comment type="caution">
    <text evidence="11">Lacks conserved residue(s) required for the propagation of feature annotation.</text>
</comment>
<dbReference type="InterPro" id="IPR049883">
    <property type="entry name" value="NOTCH1_EGF-like"/>
</dbReference>
<evidence type="ECO:0000313" key="17">
    <source>
        <dbReference type="Proteomes" id="UP000008672"/>
    </source>
</evidence>
<dbReference type="EMBL" id="AFYH01129665">
    <property type="status" value="NOT_ANNOTATED_CDS"/>
    <property type="molecule type" value="Genomic_DNA"/>
</dbReference>
<dbReference type="eggNOG" id="KOG1217">
    <property type="taxonomic scope" value="Eukaryota"/>
</dbReference>
<dbReference type="Pfam" id="PF07645">
    <property type="entry name" value="EGF_CA"/>
    <property type="match status" value="4"/>
</dbReference>
<feature type="domain" description="EGF-like" evidence="15">
    <location>
        <begin position="912"/>
        <end position="954"/>
    </location>
</feature>
<dbReference type="GeneTree" id="ENSGT00940000156047"/>
<dbReference type="HOGENOM" id="CLU_268948_0_0_1"/>
<feature type="compositionally biased region" description="Polar residues" evidence="12">
    <location>
        <begin position="327"/>
        <end position="344"/>
    </location>
</feature>
<feature type="region of interest" description="Disordered" evidence="12">
    <location>
        <begin position="291"/>
        <end position="369"/>
    </location>
</feature>
<sequence>FVPPGTFLLLFLGLLALDSQAQRDCTGVECPLLEKCIEEVLQPGACCSTCVQRGCTCEGYQYYDCLHSGYRNGKVPAGASYLVDYGSTECKCPEEGGQIACQFIPCPELPKNCIEVAHPADRCPECTRVGCQSNGKKYAEGHSFLVEPCTICHCLESGALMCTPSSDCEGLRTGSKEAAPTLGGNKLKTTPATPTPTRQGGPAGNRRITRPHSTPPQPAKESNQLPKTEGRKGRERAGFSFFYLVCSSSSEFKKKKKKKKKGGRKKKSIRPAVQLTIHTADVLSNLKTVSSRAGGAGNVSQADPSSAVSGGAHRPGGASSRVRTPFTLKQSSDKQVTPSAQTGKRGSGFGHCTTHHEKGKNQQNYQSKSVKENVFKRSLDTCCATGRRWASENTNCSHIPMRGRDTDACRSAREQCCLSSVEEQRCLSGILAATQEGSCKNQVQETCRGGTYKRCCECCTLGLKAQSLGLSCDEIPPLGLSCGQAFVTCCKGGGNLGSILPGSRREPRRPQEIPNTDLTDAAHQGQTPGTESRGGGRDNSISTLLPGPHCTGTVDLSTTGSRYCPTLPVQDQDSPCKNSGSEPAMRWREFPDLQKDFTSLSENPNPIQNSRAPCKSHNPCMQVCQGVGQSTRCSCHSGYRLLPDGTSCEDVDECKQGGHTCTPTQWCLNSIGSFRCVKHSEICDEGFAPNHAGDCEDIDECSQGRHNCRADSECQNVPGSFFCRPRCGMGFTPGPQGHCVDMNECIQGSHNCGLDSDCHNTRGSFVCRPRPRCRVGFTREHQGKCIDVDECQTGTHRCGERQLCKNAPGSYRCDCPRGYQAEAITRTCVDVNECLRYPGRICAQHCENVPGSYHCTCGFGYNLAADGRNCEDVNECESSPCSQECVNMYGSYQCYCRQGFVLSQVDRTTCEDVDECEINGVSLCSFRCVNTPGSFKCACPEQGYTLMVNGRNCKDVDECTLGIHNCSLAETCYNIQGGYRCLSFECPSNYRRAAENRCERISCSDYVECQMVPQRITYYQLTFPSNIRVPANIFRIGPSPIYAGDNVLLTITRGNEGNYFSTRRANNYSGYVYLQVPPHEPMDFLLDVEMTLIRRGTATKFVAKIYVFITGPSL</sequence>
<evidence type="ECO:0000256" key="13">
    <source>
        <dbReference type="SAM" id="SignalP"/>
    </source>
</evidence>
<evidence type="ECO:0000259" key="15">
    <source>
        <dbReference type="PROSITE" id="PS50026"/>
    </source>
</evidence>
<name>H3A9E2_LATCH</name>
<dbReference type="PROSITE" id="PS01178">
    <property type="entry name" value="ANAPHYLATOXIN_2"/>
    <property type="match status" value="2"/>
</dbReference>
<dbReference type="PANTHER" id="PTHR47333">
    <property type="entry name" value="VON WILLEBRAND FACTOR C AND EGF DOMAIN-CONTAINING PROTEIN"/>
    <property type="match status" value="1"/>
</dbReference>
<evidence type="ECO:0000256" key="9">
    <source>
        <dbReference type="ARBA" id="ARBA00023157"/>
    </source>
</evidence>
<dbReference type="PROSITE" id="PS01177">
    <property type="entry name" value="ANAPHYLATOXIN_1"/>
    <property type="match status" value="1"/>
</dbReference>
<evidence type="ECO:0000256" key="10">
    <source>
        <dbReference type="ARBA" id="ARBA00023180"/>
    </source>
</evidence>
<dbReference type="STRING" id="7897.ENSLACP00000006263"/>
<reference evidence="16" key="3">
    <citation type="submission" date="2025-09" db="UniProtKB">
        <authorList>
            <consortium name="Ensembl"/>
        </authorList>
    </citation>
    <scope>IDENTIFICATION</scope>
</reference>
<dbReference type="InterPro" id="IPR001881">
    <property type="entry name" value="EGF-like_Ca-bd_dom"/>
</dbReference>
<dbReference type="Pfam" id="PF22914">
    <property type="entry name" value="Fibulin_C"/>
    <property type="match status" value="1"/>
</dbReference>
<dbReference type="InterPro" id="IPR018097">
    <property type="entry name" value="EGF_Ca-bd_CS"/>
</dbReference>
<dbReference type="SUPFAM" id="SSF57184">
    <property type="entry name" value="Growth factor receptor domain"/>
    <property type="match status" value="2"/>
</dbReference>
<dbReference type="EMBL" id="AFYH01129661">
    <property type="status" value="NOT_ANNOTATED_CDS"/>
    <property type="molecule type" value="Genomic_DNA"/>
</dbReference>
<evidence type="ECO:0000256" key="6">
    <source>
        <dbReference type="ARBA" id="ARBA00022729"/>
    </source>
</evidence>
<organism evidence="16 17">
    <name type="scientific">Latimeria chalumnae</name>
    <name type="common">Coelacanth</name>
    <dbReference type="NCBI Taxonomy" id="7897"/>
    <lineage>
        <taxon>Eukaryota</taxon>
        <taxon>Metazoa</taxon>
        <taxon>Chordata</taxon>
        <taxon>Craniata</taxon>
        <taxon>Vertebrata</taxon>
        <taxon>Euteleostomi</taxon>
        <taxon>Coelacanthiformes</taxon>
        <taxon>Coelacanthidae</taxon>
        <taxon>Latimeria</taxon>
    </lineage>
</organism>
<evidence type="ECO:0000256" key="1">
    <source>
        <dbReference type="ARBA" id="ARBA00004498"/>
    </source>
</evidence>
<feature type="region of interest" description="Disordered" evidence="12">
    <location>
        <begin position="179"/>
        <end position="232"/>
    </location>
</feature>
<dbReference type="Pfam" id="PF24532">
    <property type="entry name" value="FIBL-2"/>
    <property type="match status" value="1"/>
</dbReference>
<keyword evidence="6 13" id="KW-0732">Signal</keyword>
<feature type="chain" id="PRO_5003579709" description="Fibulin 2" evidence="13">
    <location>
        <begin position="22"/>
        <end position="1114"/>
    </location>
</feature>
<dbReference type="FunFam" id="2.10.25.10:FF:000005">
    <property type="entry name" value="Fibrillin 2"/>
    <property type="match status" value="1"/>
</dbReference>
<evidence type="ECO:0000256" key="12">
    <source>
        <dbReference type="SAM" id="MobiDB-lite"/>
    </source>
</evidence>
<feature type="compositionally biased region" description="Polar residues" evidence="12">
    <location>
        <begin position="298"/>
        <end position="308"/>
    </location>
</feature>
<keyword evidence="8" id="KW-0106">Calcium</keyword>
<dbReference type="PANTHER" id="PTHR47333:SF4">
    <property type="entry name" value="EGF-LIKE DOMAIN-CONTAINING PROTEIN"/>
    <property type="match status" value="1"/>
</dbReference>
<dbReference type="FunFam" id="2.10.25.10:FF:000139">
    <property type="entry name" value="Fibulin-1"/>
    <property type="match status" value="1"/>
</dbReference>
<keyword evidence="17" id="KW-1185">Reference proteome</keyword>
<dbReference type="InterPro" id="IPR056612">
    <property type="entry name" value="FIBL-2_dom"/>
</dbReference>
<evidence type="ECO:0000256" key="2">
    <source>
        <dbReference type="ARBA" id="ARBA00006127"/>
    </source>
</evidence>
<dbReference type="Pfam" id="PF01821">
    <property type="entry name" value="ANATO"/>
    <property type="match status" value="1"/>
</dbReference>
<dbReference type="InterPro" id="IPR026823">
    <property type="entry name" value="cEGF"/>
</dbReference>
<dbReference type="GO" id="GO:0005576">
    <property type="term" value="C:extracellular region"/>
    <property type="evidence" value="ECO:0007669"/>
    <property type="project" value="InterPro"/>
</dbReference>
<keyword evidence="7" id="KW-0677">Repeat</keyword>
<dbReference type="Proteomes" id="UP000008672">
    <property type="component" value="Unassembled WGS sequence"/>
</dbReference>
<evidence type="ECO:0000256" key="7">
    <source>
        <dbReference type="ARBA" id="ARBA00022737"/>
    </source>
</evidence>
<feature type="domain" description="Anaphylatoxin-like" evidence="14">
    <location>
        <begin position="458"/>
        <end position="490"/>
    </location>
</feature>
<reference evidence="17" key="1">
    <citation type="submission" date="2011-08" db="EMBL/GenBank/DDBJ databases">
        <title>The draft genome of Latimeria chalumnae.</title>
        <authorList>
            <person name="Di Palma F."/>
            <person name="Alfoldi J."/>
            <person name="Johnson J."/>
            <person name="Berlin A."/>
            <person name="Gnerre S."/>
            <person name="Jaffe D."/>
            <person name="MacCallum I."/>
            <person name="Young S."/>
            <person name="Walker B.J."/>
            <person name="Lander E."/>
            <person name="Lindblad-Toh K."/>
        </authorList>
    </citation>
    <scope>NUCLEOTIDE SEQUENCE [LARGE SCALE GENOMIC DNA]</scope>
    <source>
        <strain evidence="17">Wild caught</strain>
    </source>
</reference>
<evidence type="ECO:0000256" key="8">
    <source>
        <dbReference type="ARBA" id="ARBA00022837"/>
    </source>
</evidence>
<dbReference type="AlphaFoldDB" id="H3A9E2"/>
<dbReference type="InterPro" id="IPR009030">
    <property type="entry name" value="Growth_fac_rcpt_cys_sf"/>
</dbReference>
<feature type="region of interest" description="Disordered" evidence="12">
    <location>
        <begin position="253"/>
        <end position="273"/>
    </location>
</feature>
<evidence type="ECO:0000256" key="5">
    <source>
        <dbReference type="ARBA" id="ARBA00022536"/>
    </source>
</evidence>
<dbReference type="FunFam" id="2.10.25.10:FF:000010">
    <property type="entry name" value="Pro-epidermal growth factor"/>
    <property type="match status" value="1"/>
</dbReference>
<protein>
    <recommendedName>
        <fullName evidence="18">Fibulin 2</fullName>
    </recommendedName>
</protein>
<dbReference type="Gene3D" id="2.10.25.10">
    <property type="entry name" value="Laminin"/>
    <property type="match status" value="9"/>
</dbReference>
<dbReference type="InterPro" id="IPR000020">
    <property type="entry name" value="Anaphylatoxin/fibulin"/>
</dbReference>
<evidence type="ECO:0000256" key="11">
    <source>
        <dbReference type="PROSITE-ProRule" id="PRU00076"/>
    </source>
</evidence>
<dbReference type="PROSITE" id="PS01187">
    <property type="entry name" value="EGF_CA"/>
    <property type="match status" value="4"/>
</dbReference>
<feature type="domain" description="EGF-like" evidence="15">
    <location>
        <begin position="872"/>
        <end position="911"/>
    </location>
</feature>
<dbReference type="PROSITE" id="PS01186">
    <property type="entry name" value="EGF_2"/>
    <property type="match status" value="2"/>
</dbReference>
<dbReference type="SUPFAM" id="SSF57603">
    <property type="entry name" value="FnI-like domain"/>
    <property type="match status" value="1"/>
</dbReference>
<dbReference type="SMART" id="SM00104">
    <property type="entry name" value="ANATO"/>
    <property type="match status" value="2"/>
</dbReference>
<feature type="domain" description="Anaphylatoxin-like" evidence="14">
    <location>
        <begin position="382"/>
        <end position="417"/>
    </location>
</feature>
<dbReference type="CDD" id="cd00054">
    <property type="entry name" value="EGF_CA"/>
    <property type="match status" value="3"/>
</dbReference>
<dbReference type="EMBL" id="AFYH01129663">
    <property type="status" value="NOT_ANNOTATED_CDS"/>
    <property type="molecule type" value="Genomic_DNA"/>
</dbReference>
<dbReference type="InterPro" id="IPR000152">
    <property type="entry name" value="EGF-type_Asp/Asn_hydroxyl_site"/>
</dbReference>
<feature type="domain" description="EGF-like" evidence="15">
    <location>
        <begin position="787"/>
        <end position="829"/>
    </location>
</feature>
<evidence type="ECO:0000259" key="14">
    <source>
        <dbReference type="PROSITE" id="PS01178"/>
    </source>
</evidence>
<dbReference type="EMBL" id="AFYH01129664">
    <property type="status" value="NOT_ANNOTATED_CDS"/>
    <property type="molecule type" value="Genomic_DNA"/>
</dbReference>
<feature type="region of interest" description="Disordered" evidence="12">
    <location>
        <begin position="500"/>
        <end position="549"/>
    </location>
</feature>
<evidence type="ECO:0000313" key="16">
    <source>
        <dbReference type="Ensembl" id="ENSLACP00000006263.1"/>
    </source>
</evidence>
<dbReference type="GO" id="GO:0005509">
    <property type="term" value="F:calcium ion binding"/>
    <property type="evidence" value="ECO:0007669"/>
    <property type="project" value="InterPro"/>
</dbReference>
<dbReference type="GO" id="GO:0071944">
    <property type="term" value="C:cell periphery"/>
    <property type="evidence" value="ECO:0007669"/>
    <property type="project" value="UniProtKB-ARBA"/>
</dbReference>
<keyword evidence="9" id="KW-1015">Disulfide bond</keyword>
<keyword evidence="10" id="KW-0325">Glycoprotein</keyword>
<dbReference type="FunFam" id="2.10.25.10:FF:000038">
    <property type="entry name" value="Fibrillin 2"/>
    <property type="match status" value="1"/>
</dbReference>
<dbReference type="SUPFAM" id="SSF57196">
    <property type="entry name" value="EGF/Laminin"/>
    <property type="match status" value="2"/>
</dbReference>
<comment type="similarity">
    <text evidence="2">Belongs to the fibulin family.</text>
</comment>
<dbReference type="SMART" id="SM00181">
    <property type="entry name" value="EGF"/>
    <property type="match status" value="9"/>
</dbReference>
<dbReference type="InterPro" id="IPR052080">
    <property type="entry name" value="vWF_C/EGF_Fibrillin"/>
</dbReference>
<dbReference type="InterPro" id="IPR000742">
    <property type="entry name" value="EGF"/>
</dbReference>
<dbReference type="Ensembl" id="ENSLACT00000006316.1">
    <property type="protein sequence ID" value="ENSLACP00000006263.1"/>
    <property type="gene ID" value="ENSLACG00000005555.1"/>
</dbReference>
<dbReference type="FunFam" id="2.10.25.10:FF:000078">
    <property type="entry name" value="Fibulin-1"/>
    <property type="match status" value="1"/>
</dbReference>
<dbReference type="EMBL" id="AFYH01129666">
    <property type="status" value="NOT_ANNOTATED_CDS"/>
    <property type="molecule type" value="Genomic_DNA"/>
</dbReference>
<comment type="subcellular location">
    <subcellularLocation>
        <location evidence="1">Secreted</location>
        <location evidence="1">Extracellular space</location>
        <location evidence="1">Extracellular matrix</location>
    </subcellularLocation>
</comment>
<dbReference type="EMBL" id="AFYH01129667">
    <property type="status" value="NOT_ANNOTATED_CDS"/>
    <property type="molecule type" value="Genomic_DNA"/>
</dbReference>
<evidence type="ECO:0000256" key="4">
    <source>
        <dbReference type="ARBA" id="ARBA00022530"/>
    </source>
</evidence>
<dbReference type="OMA" id="GSTECKC"/>
<dbReference type="PROSITE" id="PS00010">
    <property type="entry name" value="ASX_HYDROXYL"/>
    <property type="match status" value="4"/>
</dbReference>
<dbReference type="Pfam" id="PF12662">
    <property type="entry name" value="cEGF"/>
    <property type="match status" value="3"/>
</dbReference>
<dbReference type="SMART" id="SM00179">
    <property type="entry name" value="EGF_CA"/>
    <property type="match status" value="8"/>
</dbReference>
<dbReference type="PROSITE" id="PS50026">
    <property type="entry name" value="EGF_3"/>
    <property type="match status" value="3"/>
</dbReference>
<accession>H3A9E2</accession>
<evidence type="ECO:0000256" key="3">
    <source>
        <dbReference type="ARBA" id="ARBA00022525"/>
    </source>
</evidence>
<dbReference type="InterPro" id="IPR055088">
    <property type="entry name" value="Fibulin_C"/>
</dbReference>
<dbReference type="EMBL" id="AFYH01129662">
    <property type="status" value="NOT_ANNOTATED_CDS"/>
    <property type="molecule type" value="Genomic_DNA"/>
</dbReference>
<keyword evidence="4" id="KW-0272">Extracellular matrix</keyword>
<feature type="compositionally biased region" description="Polar residues" evidence="12">
    <location>
        <begin position="513"/>
        <end position="530"/>
    </location>
</feature>
<feature type="compositionally biased region" description="Basic residues" evidence="12">
    <location>
        <begin position="253"/>
        <end position="269"/>
    </location>
</feature>
<proteinExistence type="inferred from homology"/>
<evidence type="ECO:0008006" key="18">
    <source>
        <dbReference type="Google" id="ProtNLM"/>
    </source>
</evidence>